<reference evidence="2" key="1">
    <citation type="journal article" date="2019" name="Int. J. Syst. Evol. Microbiol.">
        <title>The Global Catalogue of Microorganisms (GCM) 10K type strain sequencing project: providing services to taxonomists for standard genome sequencing and annotation.</title>
        <authorList>
            <consortium name="The Broad Institute Genomics Platform"/>
            <consortium name="The Broad Institute Genome Sequencing Center for Infectious Disease"/>
            <person name="Wu L."/>
            <person name="Ma J."/>
        </authorList>
    </citation>
    <scope>NUCLEOTIDE SEQUENCE [LARGE SCALE GENOMIC DNA]</scope>
    <source>
        <strain evidence="2">KCTC 22814</strain>
    </source>
</reference>
<sequence>MFYGAVTASAVAALFFSCSTPPPTSGAAKEKQFDIPHFFKQEIARLEKTNPLVKKTVTKDSLSETKDLKISNWSNELASFATVDLNKPVYAGLLQKDSVNGKLTFTADDPKVDLSSVEISFAPDKSPKGFIIRRTIKNSLYQTTETLEYQRDSIYSLQKDQSVLLLGDKHYNISASFLR</sequence>
<comment type="caution">
    <text evidence="1">The sequence shown here is derived from an EMBL/GenBank/DDBJ whole genome shotgun (WGS) entry which is preliminary data.</text>
</comment>
<proteinExistence type="predicted"/>
<evidence type="ECO:0000313" key="2">
    <source>
        <dbReference type="Proteomes" id="UP001597525"/>
    </source>
</evidence>
<evidence type="ECO:0000313" key="1">
    <source>
        <dbReference type="EMBL" id="MFD2969813.1"/>
    </source>
</evidence>
<evidence type="ECO:0008006" key="3">
    <source>
        <dbReference type="Google" id="ProtNLM"/>
    </source>
</evidence>
<name>A0ABW6BM59_9SPHI</name>
<dbReference type="EMBL" id="JBHUPB010000015">
    <property type="protein sequence ID" value="MFD2969813.1"/>
    <property type="molecule type" value="Genomic_DNA"/>
</dbReference>
<protein>
    <recommendedName>
        <fullName evidence="3">Lipoprotein</fullName>
    </recommendedName>
</protein>
<organism evidence="1 2">
    <name type="scientific">Sphingobacterium bambusae</name>
    <dbReference type="NCBI Taxonomy" id="662858"/>
    <lineage>
        <taxon>Bacteria</taxon>
        <taxon>Pseudomonadati</taxon>
        <taxon>Bacteroidota</taxon>
        <taxon>Sphingobacteriia</taxon>
        <taxon>Sphingobacteriales</taxon>
        <taxon>Sphingobacteriaceae</taxon>
        <taxon>Sphingobacterium</taxon>
    </lineage>
</organism>
<dbReference type="RefSeq" id="WP_320183302.1">
    <property type="nucleotide sequence ID" value="NZ_CP138332.1"/>
</dbReference>
<accession>A0ABW6BM59</accession>
<dbReference type="Proteomes" id="UP001597525">
    <property type="component" value="Unassembled WGS sequence"/>
</dbReference>
<gene>
    <name evidence="1" type="ORF">ACFS7Y_20665</name>
</gene>
<keyword evidence="2" id="KW-1185">Reference proteome</keyword>